<keyword evidence="1" id="KW-0472">Membrane</keyword>
<dbReference type="STRING" id="63057.A0A2P5DIL2"/>
<dbReference type="PANTHER" id="PTHR12741:SF16">
    <property type="entry name" value="CALLOSE SYNTHASE 7"/>
    <property type="match status" value="1"/>
</dbReference>
<gene>
    <name evidence="2" type="ORF">TorRG33x02_250610</name>
</gene>
<accession>A0A2P5DIL2</accession>
<name>A0A2P5DIL2_TREOI</name>
<keyword evidence="1" id="KW-0812">Transmembrane</keyword>
<protein>
    <submittedName>
        <fullName evidence="2">Uncharacterized protein</fullName>
    </submittedName>
</protein>
<dbReference type="OrthoDB" id="1750268at2759"/>
<dbReference type="Proteomes" id="UP000237000">
    <property type="component" value="Unassembled WGS sequence"/>
</dbReference>
<organism evidence="2 3">
    <name type="scientific">Trema orientale</name>
    <name type="common">Charcoal tree</name>
    <name type="synonym">Celtis orientalis</name>
    <dbReference type="NCBI Taxonomy" id="63057"/>
    <lineage>
        <taxon>Eukaryota</taxon>
        <taxon>Viridiplantae</taxon>
        <taxon>Streptophyta</taxon>
        <taxon>Embryophyta</taxon>
        <taxon>Tracheophyta</taxon>
        <taxon>Spermatophyta</taxon>
        <taxon>Magnoliopsida</taxon>
        <taxon>eudicotyledons</taxon>
        <taxon>Gunneridae</taxon>
        <taxon>Pentapetalae</taxon>
        <taxon>rosids</taxon>
        <taxon>fabids</taxon>
        <taxon>Rosales</taxon>
        <taxon>Cannabaceae</taxon>
        <taxon>Trema</taxon>
    </lineage>
</organism>
<sequence length="133" mass="14861">MVIVAWNSPSGSLAALFDGDVFRSILGIFITYASLNFLRATVDIVLSLKAWKSLRITQIVRYLLKFAVAAFWVVVMAMGYSYNLLAVAIYLVPNMLAAILFLLPPNLRTAMETSNLCGITLLMWWAHKARIMS</sequence>
<dbReference type="GO" id="GO:0005886">
    <property type="term" value="C:plasma membrane"/>
    <property type="evidence" value="ECO:0007669"/>
    <property type="project" value="TreeGrafter"/>
</dbReference>
<proteinExistence type="predicted"/>
<feature type="transmembrane region" description="Helical" evidence="1">
    <location>
        <begin position="84"/>
        <end position="103"/>
    </location>
</feature>
<feature type="transmembrane region" description="Helical" evidence="1">
    <location>
        <begin position="21"/>
        <end position="38"/>
    </location>
</feature>
<dbReference type="GO" id="GO:0003843">
    <property type="term" value="F:1,3-beta-D-glucan synthase activity"/>
    <property type="evidence" value="ECO:0007669"/>
    <property type="project" value="TreeGrafter"/>
</dbReference>
<evidence type="ECO:0000313" key="2">
    <source>
        <dbReference type="EMBL" id="PON73085.1"/>
    </source>
</evidence>
<comment type="caution">
    <text evidence="2">The sequence shown here is derived from an EMBL/GenBank/DDBJ whole genome shotgun (WGS) entry which is preliminary data.</text>
</comment>
<dbReference type="EMBL" id="JXTC01000268">
    <property type="protein sequence ID" value="PON73085.1"/>
    <property type="molecule type" value="Genomic_DNA"/>
</dbReference>
<dbReference type="PANTHER" id="PTHR12741">
    <property type="entry name" value="LYST-INTERACTING PROTEIN LIP5 DOPAMINE RESPONSIVE PROTEIN DRG-1"/>
    <property type="match status" value="1"/>
</dbReference>
<keyword evidence="3" id="KW-1185">Reference proteome</keyword>
<feature type="transmembrane region" description="Helical" evidence="1">
    <location>
        <begin position="59"/>
        <end position="78"/>
    </location>
</feature>
<evidence type="ECO:0000256" key="1">
    <source>
        <dbReference type="SAM" id="Phobius"/>
    </source>
</evidence>
<reference evidence="3" key="1">
    <citation type="submission" date="2016-06" db="EMBL/GenBank/DDBJ databases">
        <title>Parallel loss of symbiosis genes in relatives of nitrogen-fixing non-legume Parasponia.</title>
        <authorList>
            <person name="Van Velzen R."/>
            <person name="Holmer R."/>
            <person name="Bu F."/>
            <person name="Rutten L."/>
            <person name="Van Zeijl A."/>
            <person name="Liu W."/>
            <person name="Santuari L."/>
            <person name="Cao Q."/>
            <person name="Sharma T."/>
            <person name="Shen D."/>
            <person name="Roswanjaya Y."/>
            <person name="Wardhani T."/>
            <person name="Kalhor M.S."/>
            <person name="Jansen J."/>
            <person name="Van den Hoogen J."/>
            <person name="Gungor B."/>
            <person name="Hartog M."/>
            <person name="Hontelez J."/>
            <person name="Verver J."/>
            <person name="Yang W.-C."/>
            <person name="Schijlen E."/>
            <person name="Repin R."/>
            <person name="Schilthuizen M."/>
            <person name="Schranz E."/>
            <person name="Heidstra R."/>
            <person name="Miyata K."/>
            <person name="Fedorova E."/>
            <person name="Kohlen W."/>
            <person name="Bisseling T."/>
            <person name="Smit S."/>
            <person name="Geurts R."/>
        </authorList>
    </citation>
    <scope>NUCLEOTIDE SEQUENCE [LARGE SCALE GENOMIC DNA]</scope>
    <source>
        <strain evidence="3">cv. RG33-2</strain>
    </source>
</reference>
<dbReference type="AlphaFoldDB" id="A0A2P5DIL2"/>
<keyword evidence="1" id="KW-1133">Transmembrane helix</keyword>
<evidence type="ECO:0000313" key="3">
    <source>
        <dbReference type="Proteomes" id="UP000237000"/>
    </source>
</evidence>
<dbReference type="InParanoid" id="A0A2P5DIL2"/>